<sequence length="101" mass="11607">MKKNKLIYLLIYLLTIMDVLCTSIGIKLKLVSEANPILAFFINKSLLLTMMAVLLFVGGLLYFIYKVRNRIKWLPTALSLVVVVKVYVMFLHARWMVAALN</sequence>
<evidence type="ECO:0000313" key="3">
    <source>
        <dbReference type="EMBL" id="KAB3527591.1"/>
    </source>
</evidence>
<dbReference type="RefSeq" id="WP_151866486.1">
    <property type="nucleotide sequence ID" value="NZ_WBZB01000040.1"/>
</dbReference>
<feature type="transmembrane region" description="Helical" evidence="1">
    <location>
        <begin position="46"/>
        <end position="65"/>
    </location>
</feature>
<keyword evidence="1" id="KW-1133">Transmembrane helix</keyword>
<protein>
    <recommendedName>
        <fullName evidence="2">DUF5658 domain-containing protein</fullName>
    </recommendedName>
</protein>
<evidence type="ECO:0000313" key="4">
    <source>
        <dbReference type="Proteomes" id="UP000465601"/>
    </source>
</evidence>
<keyword evidence="1" id="KW-0472">Membrane</keyword>
<dbReference type="EMBL" id="WBZB01000040">
    <property type="protein sequence ID" value="KAB3527591.1"/>
    <property type="molecule type" value="Genomic_DNA"/>
</dbReference>
<dbReference type="InterPro" id="IPR043717">
    <property type="entry name" value="DUF5658"/>
</dbReference>
<gene>
    <name evidence="3" type="ORF">F8153_11440</name>
</gene>
<evidence type="ECO:0000259" key="2">
    <source>
        <dbReference type="Pfam" id="PF18902"/>
    </source>
</evidence>
<keyword evidence="4" id="KW-1185">Reference proteome</keyword>
<feature type="transmembrane region" description="Helical" evidence="1">
    <location>
        <begin position="7"/>
        <end position="26"/>
    </location>
</feature>
<dbReference type="OrthoDB" id="1957285at2"/>
<dbReference type="AlphaFoldDB" id="A0A833HMI2"/>
<dbReference type="Proteomes" id="UP000465601">
    <property type="component" value="Unassembled WGS sequence"/>
</dbReference>
<dbReference type="Pfam" id="PF18902">
    <property type="entry name" value="DUF5658"/>
    <property type="match status" value="1"/>
</dbReference>
<evidence type="ECO:0000256" key="1">
    <source>
        <dbReference type="SAM" id="Phobius"/>
    </source>
</evidence>
<accession>A0A833HMI2</accession>
<name>A0A833HMI2_9FIRM</name>
<feature type="domain" description="DUF5658" evidence="2">
    <location>
        <begin position="9"/>
        <end position="97"/>
    </location>
</feature>
<feature type="transmembrane region" description="Helical" evidence="1">
    <location>
        <begin position="77"/>
        <end position="97"/>
    </location>
</feature>
<comment type="caution">
    <text evidence="3">The sequence shown here is derived from an EMBL/GenBank/DDBJ whole genome shotgun (WGS) entry which is preliminary data.</text>
</comment>
<organism evidence="3 4">
    <name type="scientific">Alkaliphilus serpentinus</name>
    <dbReference type="NCBI Taxonomy" id="1482731"/>
    <lineage>
        <taxon>Bacteria</taxon>
        <taxon>Bacillati</taxon>
        <taxon>Bacillota</taxon>
        <taxon>Clostridia</taxon>
        <taxon>Peptostreptococcales</taxon>
        <taxon>Natronincolaceae</taxon>
        <taxon>Alkaliphilus</taxon>
    </lineage>
</organism>
<proteinExistence type="predicted"/>
<reference evidence="3 4" key="1">
    <citation type="submission" date="2019-10" db="EMBL/GenBank/DDBJ databases">
        <title>Alkaliphilus serpentinus sp. nov. and Alkaliphilus pronyensis sp. nov., two novel anaerobic alkaliphilic species isolated from the serpentinized-hosted hydrothermal field of the Prony Bay (New Caledonia).</title>
        <authorList>
            <person name="Postec A."/>
        </authorList>
    </citation>
    <scope>NUCLEOTIDE SEQUENCE [LARGE SCALE GENOMIC DNA]</scope>
    <source>
        <strain evidence="3 4">LacT</strain>
    </source>
</reference>
<keyword evidence="1" id="KW-0812">Transmembrane</keyword>